<dbReference type="OrthoDB" id="630188at2759"/>
<reference evidence="2 3" key="1">
    <citation type="journal article" date="2018" name="Nat. Genet.">
        <title>The Rosa genome provides new insights in the design of modern roses.</title>
        <authorList>
            <person name="Bendahmane M."/>
        </authorList>
    </citation>
    <scope>NUCLEOTIDE SEQUENCE [LARGE SCALE GENOMIC DNA]</scope>
    <source>
        <strain evidence="3">cv. Old Blush</strain>
    </source>
</reference>
<name>A0A2P6Q8I3_ROSCH</name>
<accession>A0A2P6Q8I3</accession>
<dbReference type="Pfam" id="PF14416">
    <property type="entry name" value="PMR5N"/>
    <property type="match status" value="1"/>
</dbReference>
<sequence>MAPSSSEHPGNFSVNRWTTKARLQIYQMPTLLNEIWNPNPNLKCPLFSFKGVLEKKNNESQIGTKCYLFDGSWIYDDTYPLYDTSSCPFIDREFDCQKNGCPEFDSLSYNQWQSLTCMLHSAVPKAKYTSSSKGDFYTLLLPEYEVSVMFSRNKFLVDLVQTKEGMVLNLDSIEGGHGSQLY</sequence>
<dbReference type="GO" id="GO:0005794">
    <property type="term" value="C:Golgi apparatus"/>
    <property type="evidence" value="ECO:0007669"/>
    <property type="project" value="TreeGrafter"/>
</dbReference>
<proteinExistence type="predicted"/>
<gene>
    <name evidence="2" type="ORF">RchiOBHm_Chr5g0025161</name>
</gene>
<evidence type="ECO:0000259" key="1">
    <source>
        <dbReference type="Pfam" id="PF14416"/>
    </source>
</evidence>
<dbReference type="InterPro" id="IPR025846">
    <property type="entry name" value="TBL_N"/>
</dbReference>
<dbReference type="AlphaFoldDB" id="A0A2P6Q8I3"/>
<evidence type="ECO:0000313" key="2">
    <source>
        <dbReference type="EMBL" id="PRQ30485.1"/>
    </source>
</evidence>
<comment type="caution">
    <text evidence="2">The sequence shown here is derived from an EMBL/GenBank/DDBJ whole genome shotgun (WGS) entry which is preliminary data.</text>
</comment>
<dbReference type="PANTHER" id="PTHR32285">
    <property type="entry name" value="PROTEIN TRICHOME BIREFRINGENCE-LIKE 9-RELATED"/>
    <property type="match status" value="1"/>
</dbReference>
<protein>
    <submittedName>
        <fullName evidence="2">Putative PMR5 domain, PC-Esterase</fullName>
    </submittedName>
</protein>
<keyword evidence="3" id="KW-1185">Reference proteome</keyword>
<evidence type="ECO:0000313" key="3">
    <source>
        <dbReference type="Proteomes" id="UP000238479"/>
    </source>
</evidence>
<dbReference type="PANTHER" id="PTHR32285:SF42">
    <property type="entry name" value="PROTEIN TRICHOME BIREFRINGENCE-LIKE 37"/>
    <property type="match status" value="1"/>
</dbReference>
<organism evidence="2 3">
    <name type="scientific">Rosa chinensis</name>
    <name type="common">China rose</name>
    <dbReference type="NCBI Taxonomy" id="74649"/>
    <lineage>
        <taxon>Eukaryota</taxon>
        <taxon>Viridiplantae</taxon>
        <taxon>Streptophyta</taxon>
        <taxon>Embryophyta</taxon>
        <taxon>Tracheophyta</taxon>
        <taxon>Spermatophyta</taxon>
        <taxon>Magnoliopsida</taxon>
        <taxon>eudicotyledons</taxon>
        <taxon>Gunneridae</taxon>
        <taxon>Pentapetalae</taxon>
        <taxon>rosids</taxon>
        <taxon>fabids</taxon>
        <taxon>Rosales</taxon>
        <taxon>Rosaceae</taxon>
        <taxon>Rosoideae</taxon>
        <taxon>Rosoideae incertae sedis</taxon>
        <taxon>Rosa</taxon>
    </lineage>
</organism>
<dbReference type="EMBL" id="PDCK01000043">
    <property type="protein sequence ID" value="PRQ30485.1"/>
    <property type="molecule type" value="Genomic_DNA"/>
</dbReference>
<dbReference type="GO" id="GO:0016020">
    <property type="term" value="C:membrane"/>
    <property type="evidence" value="ECO:0007669"/>
    <property type="project" value="UniProtKB-SubCell"/>
</dbReference>
<feature type="domain" description="Trichome birefringence-like N-terminal" evidence="1">
    <location>
        <begin position="65"/>
        <end position="117"/>
    </location>
</feature>
<dbReference type="Gramene" id="PRQ30485">
    <property type="protein sequence ID" value="PRQ30485"/>
    <property type="gene ID" value="RchiOBHm_Chr5g0025161"/>
</dbReference>
<dbReference type="Proteomes" id="UP000238479">
    <property type="component" value="Chromosome 5"/>
</dbReference>
<dbReference type="GO" id="GO:0016413">
    <property type="term" value="F:O-acetyltransferase activity"/>
    <property type="evidence" value="ECO:0007669"/>
    <property type="project" value="InterPro"/>
</dbReference>
<dbReference type="InterPro" id="IPR029962">
    <property type="entry name" value="TBL"/>
</dbReference>
<dbReference type="STRING" id="74649.A0A2P6Q8I3"/>